<evidence type="ECO:0000256" key="10">
    <source>
        <dbReference type="ARBA" id="ARBA00023114"/>
    </source>
</evidence>
<organism evidence="18 19">
    <name type="scientific">Paraburkholderia edwinii</name>
    <dbReference type="NCBI Taxonomy" id="2861782"/>
    <lineage>
        <taxon>Bacteria</taxon>
        <taxon>Pseudomonadati</taxon>
        <taxon>Pseudomonadota</taxon>
        <taxon>Betaproteobacteria</taxon>
        <taxon>Burkholderiales</taxon>
        <taxon>Burkholderiaceae</taxon>
        <taxon>Paraburkholderia</taxon>
    </lineage>
</organism>
<evidence type="ECO:0000256" key="13">
    <source>
        <dbReference type="ARBA" id="ARBA00023237"/>
    </source>
</evidence>
<evidence type="ECO:0000256" key="6">
    <source>
        <dbReference type="ARBA" id="ARBA00022692"/>
    </source>
</evidence>
<evidence type="ECO:0000256" key="4">
    <source>
        <dbReference type="ARBA" id="ARBA00022452"/>
    </source>
</evidence>
<reference evidence="18 19" key="1">
    <citation type="submission" date="2021-07" db="EMBL/GenBank/DDBJ databases">
        <title>Paraburkholderia edwinii protects Aspergillus sp. from phenazines by acting as a toxin sponge.</title>
        <authorList>
            <person name="Dahlstrom K.M."/>
            <person name="Newman D.K."/>
        </authorList>
    </citation>
    <scope>NUCLEOTIDE SEQUENCE [LARGE SCALE GENOMIC DNA]</scope>
    <source>
        <strain evidence="18 19">Pe01</strain>
    </source>
</reference>
<dbReference type="InterPro" id="IPR003715">
    <property type="entry name" value="Poly_export_N"/>
</dbReference>
<evidence type="ECO:0000313" key="18">
    <source>
        <dbReference type="EMBL" id="QYD71455.1"/>
    </source>
</evidence>
<keyword evidence="6" id="KW-0812">Transmembrane</keyword>
<evidence type="ECO:0000259" key="17">
    <source>
        <dbReference type="Pfam" id="PF22461"/>
    </source>
</evidence>
<keyword evidence="10" id="KW-0626">Porin</keyword>
<dbReference type="InterPro" id="IPR054765">
    <property type="entry name" value="SLBB_dom"/>
</dbReference>
<keyword evidence="11" id="KW-0472">Membrane</keyword>
<dbReference type="InterPro" id="IPR049712">
    <property type="entry name" value="Poly_export"/>
</dbReference>
<accession>A0ABX8UX23</accession>
<evidence type="ECO:0000256" key="14">
    <source>
        <dbReference type="ARBA" id="ARBA00023288"/>
    </source>
</evidence>
<keyword evidence="14" id="KW-0449">Lipoprotein</keyword>
<evidence type="ECO:0000256" key="8">
    <source>
        <dbReference type="ARBA" id="ARBA00023047"/>
    </source>
</evidence>
<keyword evidence="4" id="KW-1134">Transmembrane beta strand</keyword>
<dbReference type="Gene3D" id="3.30.1950.10">
    <property type="entry name" value="wza like domain"/>
    <property type="match status" value="1"/>
</dbReference>
<feature type="domain" description="SLBB" evidence="17">
    <location>
        <begin position="264"/>
        <end position="346"/>
    </location>
</feature>
<feature type="domain" description="SLBB" evidence="17">
    <location>
        <begin position="178"/>
        <end position="256"/>
    </location>
</feature>
<keyword evidence="12" id="KW-0564">Palmitate</keyword>
<keyword evidence="19" id="KW-1185">Reference proteome</keyword>
<keyword evidence="7 15" id="KW-0732">Signal</keyword>
<evidence type="ECO:0000256" key="2">
    <source>
        <dbReference type="ARBA" id="ARBA00009450"/>
    </source>
</evidence>
<evidence type="ECO:0000256" key="5">
    <source>
        <dbReference type="ARBA" id="ARBA00022597"/>
    </source>
</evidence>
<evidence type="ECO:0000256" key="7">
    <source>
        <dbReference type="ARBA" id="ARBA00022729"/>
    </source>
</evidence>
<keyword evidence="3" id="KW-0813">Transport</keyword>
<evidence type="ECO:0000313" key="19">
    <source>
        <dbReference type="Proteomes" id="UP000826462"/>
    </source>
</evidence>
<dbReference type="PANTHER" id="PTHR33619:SF3">
    <property type="entry name" value="POLYSACCHARIDE EXPORT PROTEIN GFCE-RELATED"/>
    <property type="match status" value="1"/>
</dbReference>
<sequence>MRIRFTACAIAAAAALSGCAIAPGMRVDTPHQDSAPGQQGVAVTEITPELVSRIGSDAPPIEASDDASALVAAPQPYRIGAADVLSVIVWDHPELVVPNLTYDVGATSGALPVSVGLASQSVPGFAVGHDGTIQFPYVHRLRVAGLTETEAQTLLIGQLKPFIRDPQISLRVVGFRSKKVYVNGEVHAPGLKPITDVPMTLAQALHVADGALSTGDLSRVTVTRKGKRYRIDVPHLSEHGLDATQIKLVDGDEVRVPPATDYSVFMMGEVQKAGPLPFHSDGRLTLAQALGEAAANPATSNPAQVFLVRPASGKEAMQVFHLNAQTPLTLAIAQQFPLQPNDIVYVDAAGVVRWNRVISQLTGSASAAYAVERAALGN</sequence>
<gene>
    <name evidence="18" type="ORF">KZJ38_31050</name>
</gene>
<evidence type="ECO:0000256" key="3">
    <source>
        <dbReference type="ARBA" id="ARBA00022448"/>
    </source>
</evidence>
<evidence type="ECO:0000256" key="12">
    <source>
        <dbReference type="ARBA" id="ARBA00023139"/>
    </source>
</evidence>
<dbReference type="Proteomes" id="UP000826462">
    <property type="component" value="Chromosome 2"/>
</dbReference>
<dbReference type="Gene3D" id="3.10.560.10">
    <property type="entry name" value="Outer membrane lipoprotein wza domain like"/>
    <property type="match status" value="2"/>
</dbReference>
<proteinExistence type="inferred from homology"/>
<feature type="chain" id="PRO_5045581066" evidence="15">
    <location>
        <begin position="23"/>
        <end position="378"/>
    </location>
</feature>
<evidence type="ECO:0000256" key="1">
    <source>
        <dbReference type="ARBA" id="ARBA00004571"/>
    </source>
</evidence>
<evidence type="ECO:0000256" key="9">
    <source>
        <dbReference type="ARBA" id="ARBA00023065"/>
    </source>
</evidence>
<keyword evidence="9" id="KW-0406">Ion transport</keyword>
<protein>
    <submittedName>
        <fullName evidence="18">Polysaccharide biosynthesis/export family protein</fullName>
    </submittedName>
</protein>
<dbReference type="EMBL" id="CP080096">
    <property type="protein sequence ID" value="QYD71455.1"/>
    <property type="molecule type" value="Genomic_DNA"/>
</dbReference>
<dbReference type="Pfam" id="PF22461">
    <property type="entry name" value="SLBB_2"/>
    <property type="match status" value="2"/>
</dbReference>
<evidence type="ECO:0000256" key="11">
    <source>
        <dbReference type="ARBA" id="ARBA00023136"/>
    </source>
</evidence>
<feature type="domain" description="Polysaccharide export protein N-terminal" evidence="16">
    <location>
        <begin position="72"/>
        <end position="172"/>
    </location>
</feature>
<dbReference type="Pfam" id="PF02563">
    <property type="entry name" value="Poly_export"/>
    <property type="match status" value="1"/>
</dbReference>
<dbReference type="PANTHER" id="PTHR33619">
    <property type="entry name" value="POLYSACCHARIDE EXPORT PROTEIN GFCE-RELATED"/>
    <property type="match status" value="1"/>
</dbReference>
<evidence type="ECO:0000259" key="16">
    <source>
        <dbReference type="Pfam" id="PF02563"/>
    </source>
</evidence>
<keyword evidence="13" id="KW-0998">Cell outer membrane</keyword>
<keyword evidence="8" id="KW-0625">Polysaccharide transport</keyword>
<comment type="subcellular location">
    <subcellularLocation>
        <location evidence="1">Cell outer membrane</location>
        <topology evidence="1">Multi-pass membrane protein</topology>
    </subcellularLocation>
</comment>
<keyword evidence="5" id="KW-0762">Sugar transport</keyword>
<dbReference type="PROSITE" id="PS51257">
    <property type="entry name" value="PROKAR_LIPOPROTEIN"/>
    <property type="match status" value="1"/>
</dbReference>
<name>A0ABX8UX23_9BURK</name>
<evidence type="ECO:0000256" key="15">
    <source>
        <dbReference type="SAM" id="SignalP"/>
    </source>
</evidence>
<comment type="similarity">
    <text evidence="2">Belongs to the BexD/CtrA/VexA family.</text>
</comment>
<feature type="signal peptide" evidence="15">
    <location>
        <begin position="1"/>
        <end position="22"/>
    </location>
</feature>